<name>S8CWZ9_9LAMI</name>
<reference evidence="2 3" key="1">
    <citation type="journal article" date="2013" name="BMC Genomics">
        <title>The miniature genome of a carnivorous plant Genlisea aurea contains a low number of genes and short non-coding sequences.</title>
        <authorList>
            <person name="Leushkin E.V."/>
            <person name="Sutormin R.A."/>
            <person name="Nabieva E.R."/>
            <person name="Penin A.A."/>
            <person name="Kondrashov A.S."/>
            <person name="Logacheva M.D."/>
        </authorList>
    </citation>
    <scope>NUCLEOTIDE SEQUENCE [LARGE SCALE GENOMIC DNA]</scope>
</reference>
<protein>
    <recommendedName>
        <fullName evidence="1">Reverse transcriptase domain-containing protein</fullName>
    </recommendedName>
</protein>
<accession>S8CWZ9</accession>
<keyword evidence="3" id="KW-1185">Reference proteome</keyword>
<comment type="caution">
    <text evidence="2">The sequence shown here is derived from an EMBL/GenBank/DDBJ whole genome shotgun (WGS) entry which is preliminary data.</text>
</comment>
<dbReference type="AlphaFoldDB" id="S8CWZ9"/>
<organism evidence="2 3">
    <name type="scientific">Genlisea aurea</name>
    <dbReference type="NCBI Taxonomy" id="192259"/>
    <lineage>
        <taxon>Eukaryota</taxon>
        <taxon>Viridiplantae</taxon>
        <taxon>Streptophyta</taxon>
        <taxon>Embryophyta</taxon>
        <taxon>Tracheophyta</taxon>
        <taxon>Spermatophyta</taxon>
        <taxon>Magnoliopsida</taxon>
        <taxon>eudicotyledons</taxon>
        <taxon>Gunneridae</taxon>
        <taxon>Pentapetalae</taxon>
        <taxon>asterids</taxon>
        <taxon>lamiids</taxon>
        <taxon>Lamiales</taxon>
        <taxon>Lentibulariaceae</taxon>
        <taxon>Genlisea</taxon>
    </lineage>
</organism>
<evidence type="ECO:0000313" key="2">
    <source>
        <dbReference type="EMBL" id="EPS71400.1"/>
    </source>
</evidence>
<dbReference type="EMBL" id="AUSU01001271">
    <property type="protein sequence ID" value="EPS71400.1"/>
    <property type="molecule type" value="Genomic_DNA"/>
</dbReference>
<proteinExistence type="predicted"/>
<dbReference type="InterPro" id="IPR000477">
    <property type="entry name" value="RT_dom"/>
</dbReference>
<gene>
    <name evidence="2" type="ORF">M569_03359</name>
</gene>
<dbReference type="OrthoDB" id="1932527at2759"/>
<dbReference type="Pfam" id="PF00078">
    <property type="entry name" value="RVT_1"/>
    <property type="match status" value="1"/>
</dbReference>
<feature type="domain" description="Reverse transcriptase" evidence="1">
    <location>
        <begin position="12"/>
        <end position="85"/>
    </location>
</feature>
<evidence type="ECO:0000259" key="1">
    <source>
        <dbReference type="Pfam" id="PF00078"/>
    </source>
</evidence>
<sequence>MLAITSVSYSLVINGEQVGHIAPKRGLRQGDPLSPFLFLICAEGLSSLLTSAELSNEIKGFRVSRNAPSISHLSFADDVMIFCEVTRSALYQKKASKISGEGA</sequence>
<evidence type="ECO:0000313" key="3">
    <source>
        <dbReference type="Proteomes" id="UP000015453"/>
    </source>
</evidence>
<dbReference type="Proteomes" id="UP000015453">
    <property type="component" value="Unassembled WGS sequence"/>
</dbReference>